<feature type="transmembrane region" description="Helical" evidence="2">
    <location>
        <begin position="190"/>
        <end position="209"/>
    </location>
</feature>
<feature type="transmembrane region" description="Helical" evidence="2">
    <location>
        <begin position="153"/>
        <end position="178"/>
    </location>
</feature>
<feature type="transmembrane region" description="Helical" evidence="2">
    <location>
        <begin position="111"/>
        <end position="133"/>
    </location>
</feature>
<evidence type="ECO:0000256" key="2">
    <source>
        <dbReference type="SAM" id="Phobius"/>
    </source>
</evidence>
<feature type="region of interest" description="Disordered" evidence="1">
    <location>
        <begin position="221"/>
        <end position="266"/>
    </location>
</feature>
<protein>
    <submittedName>
        <fullName evidence="3">Uncharacterized protein</fullName>
    </submittedName>
</protein>
<accession>X1NB24</accession>
<gene>
    <name evidence="3" type="ORF">S06H3_16284</name>
</gene>
<keyword evidence="2" id="KW-0472">Membrane</keyword>
<feature type="transmembrane region" description="Helical" evidence="2">
    <location>
        <begin position="84"/>
        <end position="105"/>
    </location>
</feature>
<sequence length="290" mass="32050">DIVRSKITKIRRAEKVAIAALIKPLQKLFGKFGETNWYKLLVGPFVEECGLAVYPLILLLRLFKVISPRELKKIHKNIKNIGKKSLLIGYRGLPLAGGGLLYGLGESLNKLFITVPEILPALAIAGTITLYIWTGYKFIEEHPKGERGPPRIVAILASGAIILPLILPFTLPFISAYIPSWLLTVFTHPLWIFVVPTGIHSGVNIIQTIRGKSLAIIGKDQKETKPVPSEVEGPPADESDQDKPVSTLSMEEKSVPFPGELKGSKAEDSNKIVRQLLNKHNIVEVEYEVL</sequence>
<dbReference type="EMBL" id="BARV01008047">
    <property type="protein sequence ID" value="GAI15854.1"/>
    <property type="molecule type" value="Genomic_DNA"/>
</dbReference>
<name>X1NB24_9ZZZZ</name>
<keyword evidence="2" id="KW-1133">Transmembrane helix</keyword>
<proteinExistence type="predicted"/>
<dbReference type="AlphaFoldDB" id="X1NB24"/>
<feature type="non-terminal residue" evidence="3">
    <location>
        <position position="1"/>
    </location>
</feature>
<organism evidence="3">
    <name type="scientific">marine sediment metagenome</name>
    <dbReference type="NCBI Taxonomy" id="412755"/>
    <lineage>
        <taxon>unclassified sequences</taxon>
        <taxon>metagenomes</taxon>
        <taxon>ecological metagenomes</taxon>
    </lineage>
</organism>
<evidence type="ECO:0000256" key="1">
    <source>
        <dbReference type="SAM" id="MobiDB-lite"/>
    </source>
</evidence>
<keyword evidence="2" id="KW-0812">Transmembrane</keyword>
<evidence type="ECO:0000313" key="3">
    <source>
        <dbReference type="EMBL" id="GAI15854.1"/>
    </source>
</evidence>
<comment type="caution">
    <text evidence="3">The sequence shown here is derived from an EMBL/GenBank/DDBJ whole genome shotgun (WGS) entry which is preliminary data.</text>
</comment>
<reference evidence="3" key="1">
    <citation type="journal article" date="2014" name="Front. Microbiol.">
        <title>High frequency of phylogenetically diverse reductive dehalogenase-homologous genes in deep subseafloor sedimentary metagenomes.</title>
        <authorList>
            <person name="Kawai M."/>
            <person name="Futagami T."/>
            <person name="Toyoda A."/>
            <person name="Takaki Y."/>
            <person name="Nishi S."/>
            <person name="Hori S."/>
            <person name="Arai W."/>
            <person name="Tsubouchi T."/>
            <person name="Morono Y."/>
            <person name="Uchiyama I."/>
            <person name="Ito T."/>
            <person name="Fujiyama A."/>
            <person name="Inagaki F."/>
            <person name="Takami H."/>
        </authorList>
    </citation>
    <scope>NUCLEOTIDE SEQUENCE</scope>
    <source>
        <strain evidence="3">Expedition CK06-06</strain>
    </source>
</reference>